<sequence length="689" mass="78285">MAVLMRPHQHTSSPTPCTPTESETDKKCPGGHNYCACAFLCSVGGSVLIAGLLLYYLFLRALSESSPPDYLESLGCRRDDCFTSKGLLTETLNASIDPCFDFKNYVTSRWLPDPSGDVSEQWKYKWDVKYLWMRKVAQQIRGPSFKLSPESMVASSFGACESRCTEDATETRAMFKKLLRALDIPWPQQPTGDRDPFDVHFNLCVRWNIPLWFDVRLLPDKALKNRRAIYVGPSVYAKFWGSQYRSMGDDAAVRRYIDEYILHFDMDDGAANTSTQPVDTFQVFDFTRRTTFMLEDVHGKPGPEFHTFNSLTKAFGLRPGRFLALMNTYFRPRKDFQPHDVAVVKKKGTAEAVRYITAYHDASLLRSHLGWWVLQIYAPIADASFFVQKYGSKELAALITPLFCETQVESSFKILLFAKNVQLNFPQAVRQKVQDVIKNVREQTAVLYEQSGSRVGAEVGRKFRRMNVNLWPKPEYRCRDKLRRIYASHNTNNSTSLDHWITERRANARLIGTDAYFEDKRLPHSFSKETIFYDSLLNEVSMSMLLAYEPFFYPDGEAAINYGGLGAAFSSALLAGGLLADMADPAATLENATANASLTNTREPTSVFATDKSLPEINEQGFLPAFRAFQAIERLQPKAHPFPQEKLFFINFCHTQTRVWRSFDCNTVLQGADSFVSAFNCEKGSRMNP</sequence>
<dbReference type="VEuPathDB" id="VectorBase:RSAN_052203"/>
<dbReference type="Gene3D" id="3.40.390.10">
    <property type="entry name" value="Collagenase (Catalytic Domain)"/>
    <property type="match status" value="2"/>
</dbReference>
<organism evidence="3 4">
    <name type="scientific">Rhipicephalus sanguineus</name>
    <name type="common">Brown dog tick</name>
    <name type="synonym">Ixodes sanguineus</name>
    <dbReference type="NCBI Taxonomy" id="34632"/>
    <lineage>
        <taxon>Eukaryota</taxon>
        <taxon>Metazoa</taxon>
        <taxon>Ecdysozoa</taxon>
        <taxon>Arthropoda</taxon>
        <taxon>Chelicerata</taxon>
        <taxon>Arachnida</taxon>
        <taxon>Acari</taxon>
        <taxon>Parasitiformes</taxon>
        <taxon>Ixodida</taxon>
        <taxon>Ixodoidea</taxon>
        <taxon>Ixodidae</taxon>
        <taxon>Rhipicephalinae</taxon>
        <taxon>Rhipicephalus</taxon>
        <taxon>Rhipicephalus</taxon>
    </lineage>
</organism>
<dbReference type="InterPro" id="IPR042089">
    <property type="entry name" value="Peptidase_M13_dom_2"/>
</dbReference>
<feature type="transmembrane region" description="Helical" evidence="2">
    <location>
        <begin position="34"/>
        <end position="58"/>
    </location>
</feature>
<dbReference type="GO" id="GO:0016485">
    <property type="term" value="P:protein processing"/>
    <property type="evidence" value="ECO:0007669"/>
    <property type="project" value="TreeGrafter"/>
</dbReference>
<reference evidence="3" key="2">
    <citation type="submission" date="2021-09" db="EMBL/GenBank/DDBJ databases">
        <authorList>
            <person name="Jia N."/>
            <person name="Wang J."/>
            <person name="Shi W."/>
            <person name="Du L."/>
            <person name="Sun Y."/>
            <person name="Zhan W."/>
            <person name="Jiang J."/>
            <person name="Wang Q."/>
            <person name="Zhang B."/>
            <person name="Ji P."/>
            <person name="Sakyi L.B."/>
            <person name="Cui X."/>
            <person name="Yuan T."/>
            <person name="Jiang B."/>
            <person name="Yang W."/>
            <person name="Lam T.T.-Y."/>
            <person name="Chang Q."/>
            <person name="Ding S."/>
            <person name="Wang X."/>
            <person name="Zhu J."/>
            <person name="Ruan X."/>
            <person name="Zhao L."/>
            <person name="Wei J."/>
            <person name="Que T."/>
            <person name="Du C."/>
            <person name="Cheng J."/>
            <person name="Dai P."/>
            <person name="Han X."/>
            <person name="Huang E."/>
            <person name="Gao Y."/>
            <person name="Liu J."/>
            <person name="Shao H."/>
            <person name="Ye R."/>
            <person name="Li L."/>
            <person name="Wei W."/>
            <person name="Wang X."/>
            <person name="Wang C."/>
            <person name="Huo Q."/>
            <person name="Li W."/>
            <person name="Guo W."/>
            <person name="Chen H."/>
            <person name="Chen S."/>
            <person name="Zhou L."/>
            <person name="Zhou L."/>
            <person name="Ni X."/>
            <person name="Tian J."/>
            <person name="Zhou Y."/>
            <person name="Sheng Y."/>
            <person name="Liu T."/>
            <person name="Pan Y."/>
            <person name="Xia L."/>
            <person name="Li J."/>
            <person name="Zhao F."/>
            <person name="Cao W."/>
        </authorList>
    </citation>
    <scope>NUCLEOTIDE SEQUENCE</scope>
    <source>
        <strain evidence="3">Rsan-2018</strain>
        <tissue evidence="3">Larvae</tissue>
    </source>
</reference>
<protein>
    <submittedName>
        <fullName evidence="3">Uncharacterized protein</fullName>
    </submittedName>
</protein>
<evidence type="ECO:0000313" key="4">
    <source>
        <dbReference type="Proteomes" id="UP000821837"/>
    </source>
</evidence>
<evidence type="ECO:0000256" key="1">
    <source>
        <dbReference type="SAM" id="MobiDB-lite"/>
    </source>
</evidence>
<proteinExistence type="predicted"/>
<reference evidence="3" key="1">
    <citation type="journal article" date="2020" name="Cell">
        <title>Large-Scale Comparative Analyses of Tick Genomes Elucidate Their Genetic Diversity and Vector Capacities.</title>
        <authorList>
            <consortium name="Tick Genome and Microbiome Consortium (TIGMIC)"/>
            <person name="Jia N."/>
            <person name="Wang J."/>
            <person name="Shi W."/>
            <person name="Du L."/>
            <person name="Sun Y."/>
            <person name="Zhan W."/>
            <person name="Jiang J.F."/>
            <person name="Wang Q."/>
            <person name="Zhang B."/>
            <person name="Ji P."/>
            <person name="Bell-Sakyi L."/>
            <person name="Cui X.M."/>
            <person name="Yuan T.T."/>
            <person name="Jiang B.G."/>
            <person name="Yang W.F."/>
            <person name="Lam T.T."/>
            <person name="Chang Q.C."/>
            <person name="Ding S.J."/>
            <person name="Wang X.J."/>
            <person name="Zhu J.G."/>
            <person name="Ruan X.D."/>
            <person name="Zhao L."/>
            <person name="Wei J.T."/>
            <person name="Ye R.Z."/>
            <person name="Que T.C."/>
            <person name="Du C.H."/>
            <person name="Zhou Y.H."/>
            <person name="Cheng J.X."/>
            <person name="Dai P.F."/>
            <person name="Guo W.B."/>
            <person name="Han X.H."/>
            <person name="Huang E.J."/>
            <person name="Li L.F."/>
            <person name="Wei W."/>
            <person name="Gao Y.C."/>
            <person name="Liu J.Z."/>
            <person name="Shao H.Z."/>
            <person name="Wang X."/>
            <person name="Wang C.C."/>
            <person name="Yang T.C."/>
            <person name="Huo Q.B."/>
            <person name="Li W."/>
            <person name="Chen H.Y."/>
            <person name="Chen S.E."/>
            <person name="Zhou L.G."/>
            <person name="Ni X.B."/>
            <person name="Tian J.H."/>
            <person name="Sheng Y."/>
            <person name="Liu T."/>
            <person name="Pan Y.S."/>
            <person name="Xia L.Y."/>
            <person name="Li J."/>
            <person name="Zhao F."/>
            <person name="Cao W.C."/>
        </authorList>
    </citation>
    <scope>NUCLEOTIDE SEQUENCE</scope>
    <source>
        <strain evidence="3">Rsan-2018</strain>
    </source>
</reference>
<dbReference type="SUPFAM" id="SSF55486">
    <property type="entry name" value="Metalloproteases ('zincins'), catalytic domain"/>
    <property type="match status" value="1"/>
</dbReference>
<accession>A0A9D4T3L0</accession>
<dbReference type="InterPro" id="IPR024079">
    <property type="entry name" value="MetalloPept_cat_dom_sf"/>
</dbReference>
<comment type="caution">
    <text evidence="3">The sequence shown here is derived from an EMBL/GenBank/DDBJ whole genome shotgun (WGS) entry which is preliminary data.</text>
</comment>
<evidence type="ECO:0000256" key="2">
    <source>
        <dbReference type="SAM" id="Phobius"/>
    </source>
</evidence>
<dbReference type="PANTHER" id="PTHR11733">
    <property type="entry name" value="ZINC METALLOPROTEASE FAMILY M13 NEPRILYSIN-RELATED"/>
    <property type="match status" value="1"/>
</dbReference>
<keyword evidence="2" id="KW-1133">Transmembrane helix</keyword>
<keyword evidence="2" id="KW-0812">Transmembrane</keyword>
<dbReference type="EMBL" id="JABSTV010001247">
    <property type="protein sequence ID" value="KAH7972242.1"/>
    <property type="molecule type" value="Genomic_DNA"/>
</dbReference>
<gene>
    <name evidence="3" type="ORF">HPB52_009892</name>
</gene>
<dbReference type="Gene3D" id="1.10.1380.10">
    <property type="entry name" value="Neutral endopeptidase , domain2"/>
    <property type="match status" value="1"/>
</dbReference>
<dbReference type="InterPro" id="IPR000718">
    <property type="entry name" value="Peptidase_M13"/>
</dbReference>
<dbReference type="GO" id="GO:0005886">
    <property type="term" value="C:plasma membrane"/>
    <property type="evidence" value="ECO:0007669"/>
    <property type="project" value="TreeGrafter"/>
</dbReference>
<name>A0A9D4T3L0_RHISA</name>
<dbReference type="PANTHER" id="PTHR11733:SF241">
    <property type="entry name" value="GH26575P-RELATED"/>
    <property type="match status" value="1"/>
</dbReference>
<keyword evidence="4" id="KW-1185">Reference proteome</keyword>
<feature type="region of interest" description="Disordered" evidence="1">
    <location>
        <begin position="1"/>
        <end position="22"/>
    </location>
</feature>
<dbReference type="Proteomes" id="UP000821837">
    <property type="component" value="Chromosome 11"/>
</dbReference>
<keyword evidence="2" id="KW-0472">Membrane</keyword>
<dbReference type="AlphaFoldDB" id="A0A9D4T3L0"/>
<dbReference type="GO" id="GO:0004222">
    <property type="term" value="F:metalloendopeptidase activity"/>
    <property type="evidence" value="ECO:0007669"/>
    <property type="project" value="InterPro"/>
</dbReference>
<evidence type="ECO:0000313" key="3">
    <source>
        <dbReference type="EMBL" id="KAH7972242.1"/>
    </source>
</evidence>
<feature type="compositionally biased region" description="Low complexity" evidence="1">
    <location>
        <begin position="11"/>
        <end position="21"/>
    </location>
</feature>
<dbReference type="PROSITE" id="PS51885">
    <property type="entry name" value="NEPRILYSIN"/>
    <property type="match status" value="1"/>
</dbReference>